<feature type="binding site" evidence="11">
    <location>
        <position position="30"/>
    </location>
    <ligand>
        <name>ATP</name>
        <dbReference type="ChEBI" id="CHEBI:30616"/>
    </ligand>
</feature>
<evidence type="ECO:0000259" key="12">
    <source>
        <dbReference type="Pfam" id="PF01743"/>
    </source>
</evidence>
<evidence type="ECO:0000256" key="9">
    <source>
        <dbReference type="ARBA" id="ARBA00022842"/>
    </source>
</evidence>
<keyword evidence="7 11" id="KW-0692">RNA repair</keyword>
<dbReference type="Gene3D" id="1.10.110.30">
    <property type="match status" value="1"/>
</dbReference>
<dbReference type="Gene3D" id="1.10.246.80">
    <property type="match status" value="1"/>
</dbReference>
<comment type="catalytic activity">
    <reaction evidence="11">
        <text>a tRNA precursor + 2 CTP + ATP = a tRNA with a 3' CCA end + 3 diphosphate</text>
        <dbReference type="Rhea" id="RHEA:14433"/>
        <dbReference type="Rhea" id="RHEA-COMP:10465"/>
        <dbReference type="Rhea" id="RHEA-COMP:10468"/>
        <dbReference type="ChEBI" id="CHEBI:30616"/>
        <dbReference type="ChEBI" id="CHEBI:33019"/>
        <dbReference type="ChEBI" id="CHEBI:37563"/>
        <dbReference type="ChEBI" id="CHEBI:74896"/>
        <dbReference type="ChEBI" id="CHEBI:83071"/>
        <dbReference type="EC" id="2.7.7.72"/>
    </reaction>
</comment>
<comment type="miscellaneous">
    <text evidence="11">A single active site specifically recognizes both ATP and CTP and is responsible for their addition.</text>
</comment>
<feature type="binding site" evidence="11">
    <location>
        <position position="160"/>
    </location>
    <ligand>
        <name>ATP</name>
        <dbReference type="ChEBI" id="CHEBI:30616"/>
    </ligand>
</feature>
<dbReference type="SUPFAM" id="SSF81891">
    <property type="entry name" value="Poly A polymerase C-terminal region-like"/>
    <property type="match status" value="1"/>
</dbReference>
<feature type="binding site" evidence="11">
    <location>
        <position position="111"/>
    </location>
    <ligand>
        <name>ATP</name>
        <dbReference type="ChEBI" id="CHEBI:30616"/>
    </ligand>
</feature>
<dbReference type="Gene3D" id="1.20.58.560">
    <property type="match status" value="1"/>
</dbReference>
<comment type="cofactor">
    <cofactor evidence="1 11">
        <name>Mg(2+)</name>
        <dbReference type="ChEBI" id="CHEBI:18420"/>
    </cofactor>
</comment>
<feature type="binding site" evidence="11">
    <location>
        <position position="111"/>
    </location>
    <ligand>
        <name>CTP</name>
        <dbReference type="ChEBI" id="CHEBI:37563"/>
    </ligand>
</feature>
<dbReference type="GO" id="GO:0160016">
    <property type="term" value="F:CCACCA tRNA nucleotidyltransferase activity"/>
    <property type="evidence" value="ECO:0007669"/>
    <property type="project" value="RHEA"/>
</dbReference>
<dbReference type="Gene3D" id="3.30.460.10">
    <property type="entry name" value="Beta Polymerase, domain 2"/>
    <property type="match status" value="1"/>
</dbReference>
<keyword evidence="8 11" id="KW-0067">ATP-binding</keyword>
<dbReference type="AlphaFoldDB" id="A0A150MDW9"/>
<keyword evidence="3 11" id="KW-0819">tRNA processing</keyword>
<feature type="domain" description="CCA-adding enzyme C-terminal" evidence="14">
    <location>
        <begin position="247"/>
        <end position="392"/>
    </location>
</feature>
<evidence type="ECO:0000256" key="4">
    <source>
        <dbReference type="ARBA" id="ARBA00022695"/>
    </source>
</evidence>
<keyword evidence="5 11" id="KW-0479">Metal-binding</keyword>
<feature type="binding site" evidence="11">
    <location>
        <position position="157"/>
    </location>
    <ligand>
        <name>CTP</name>
        <dbReference type="ChEBI" id="CHEBI:37563"/>
    </ligand>
</feature>
<dbReference type="SUPFAM" id="SSF81301">
    <property type="entry name" value="Nucleotidyltransferase"/>
    <property type="match status" value="1"/>
</dbReference>
<keyword evidence="4 11" id="KW-0548">Nucleotidyltransferase</keyword>
<evidence type="ECO:0000259" key="13">
    <source>
        <dbReference type="Pfam" id="PF12627"/>
    </source>
</evidence>
<dbReference type="EC" id="2.7.7.72" evidence="11"/>
<dbReference type="OrthoDB" id="9805698at2"/>
<feature type="binding site" evidence="11">
    <location>
        <position position="30"/>
    </location>
    <ligand>
        <name>CTP</name>
        <dbReference type="ChEBI" id="CHEBI:37563"/>
    </ligand>
</feature>
<protein>
    <recommendedName>
        <fullName evidence="11">CCA-adding enzyme</fullName>
        <ecNumber evidence="11">2.7.7.72</ecNumber>
    </recommendedName>
    <alternativeName>
        <fullName evidence="11">CCA tRNA nucleotidyltransferase</fullName>
    </alternativeName>
    <alternativeName>
        <fullName evidence="11">tRNA CCA-pyrophosphorylase</fullName>
    </alternativeName>
    <alternativeName>
        <fullName evidence="11">tRNA adenylyl-/cytidylyl- transferase</fullName>
    </alternativeName>
    <alternativeName>
        <fullName evidence="11">tRNA nucleotidyltransferase</fullName>
    </alternativeName>
    <alternativeName>
        <fullName evidence="11">tRNA-NT</fullName>
    </alternativeName>
</protein>
<dbReference type="PANTHER" id="PTHR46173:SF1">
    <property type="entry name" value="CCA TRNA NUCLEOTIDYLTRANSFERASE 1, MITOCHONDRIAL"/>
    <property type="match status" value="1"/>
</dbReference>
<dbReference type="PANTHER" id="PTHR46173">
    <property type="entry name" value="CCA TRNA NUCLEOTIDYLTRANSFERASE 1, MITOCHONDRIAL"/>
    <property type="match status" value="1"/>
</dbReference>
<dbReference type="InterPro" id="IPR002646">
    <property type="entry name" value="PolA_pol_head_dom"/>
</dbReference>
<reference evidence="15 16" key="1">
    <citation type="submission" date="2016-01" db="EMBL/GenBank/DDBJ databases">
        <title>Draft Genome Sequences of Seven Thermophilic Sporeformers Isolated from Foods.</title>
        <authorList>
            <person name="Berendsen E.M."/>
            <person name="Wells-Bennik M.H."/>
            <person name="Krawcyk A.O."/>
            <person name="De Jong A."/>
            <person name="Holsappel S."/>
            <person name="Eijlander R.T."/>
            <person name="Kuipers O.P."/>
        </authorList>
    </citation>
    <scope>NUCLEOTIDE SEQUENCE [LARGE SCALE GENOMIC DNA]</scope>
    <source>
        <strain evidence="15 16">B4135</strain>
    </source>
</reference>
<feature type="binding site" evidence="11">
    <location>
        <position position="154"/>
    </location>
    <ligand>
        <name>CTP</name>
        <dbReference type="ChEBI" id="CHEBI:37563"/>
    </ligand>
</feature>
<dbReference type="InterPro" id="IPR043519">
    <property type="entry name" value="NT_sf"/>
</dbReference>
<feature type="binding site" evidence="11">
    <location>
        <position position="42"/>
    </location>
    <ligand>
        <name>Mg(2+)</name>
        <dbReference type="ChEBI" id="CHEBI:18420"/>
    </ligand>
</feature>
<dbReference type="EMBL" id="LQYT01000007">
    <property type="protein sequence ID" value="KYD22770.1"/>
    <property type="molecule type" value="Genomic_DNA"/>
</dbReference>
<evidence type="ECO:0000256" key="2">
    <source>
        <dbReference type="ARBA" id="ARBA00022679"/>
    </source>
</evidence>
<feature type="binding site" evidence="11">
    <location>
        <position position="154"/>
    </location>
    <ligand>
        <name>ATP</name>
        <dbReference type="ChEBI" id="CHEBI:30616"/>
    </ligand>
</feature>
<evidence type="ECO:0000256" key="3">
    <source>
        <dbReference type="ARBA" id="ARBA00022694"/>
    </source>
</evidence>
<feature type="domain" description="Poly A polymerase head" evidence="12">
    <location>
        <begin position="22"/>
        <end position="142"/>
    </location>
</feature>
<dbReference type="GO" id="GO:0042245">
    <property type="term" value="P:RNA repair"/>
    <property type="evidence" value="ECO:0007669"/>
    <property type="project" value="UniProtKB-KW"/>
</dbReference>
<evidence type="ECO:0000256" key="1">
    <source>
        <dbReference type="ARBA" id="ARBA00001946"/>
    </source>
</evidence>
<dbReference type="InterPro" id="IPR050264">
    <property type="entry name" value="Bact_CCA-adding_enz_type3_sf"/>
</dbReference>
<feature type="binding site" evidence="11">
    <location>
        <position position="27"/>
    </location>
    <ligand>
        <name>ATP</name>
        <dbReference type="ChEBI" id="CHEBI:30616"/>
    </ligand>
</feature>
<dbReference type="NCBIfam" id="NF009814">
    <property type="entry name" value="PRK13299.1"/>
    <property type="match status" value="1"/>
</dbReference>
<comment type="subunit">
    <text evidence="11">Homodimer.</text>
</comment>
<evidence type="ECO:0000256" key="5">
    <source>
        <dbReference type="ARBA" id="ARBA00022723"/>
    </source>
</evidence>
<dbReference type="InterPro" id="IPR032810">
    <property type="entry name" value="CCA-adding_enz_C"/>
</dbReference>
<dbReference type="Pfam" id="PF13735">
    <property type="entry name" value="tRNA_NucTran2_2"/>
    <property type="match status" value="1"/>
</dbReference>
<evidence type="ECO:0000256" key="10">
    <source>
        <dbReference type="ARBA" id="ARBA00022884"/>
    </source>
</evidence>
<dbReference type="STRING" id="301148.B4135_0271"/>
<dbReference type="Pfam" id="PF12627">
    <property type="entry name" value="PolyA_pol_RNAbd"/>
    <property type="match status" value="1"/>
</dbReference>
<dbReference type="Proteomes" id="UP000075683">
    <property type="component" value="Unassembled WGS sequence"/>
</dbReference>
<evidence type="ECO:0000256" key="7">
    <source>
        <dbReference type="ARBA" id="ARBA00022800"/>
    </source>
</evidence>
<comment type="catalytic activity">
    <reaction evidence="11">
        <text>a tRNA with a 3' CCA end + 2 CTP + ATP = a tRNA with a 3' CCACCA end + 3 diphosphate</text>
        <dbReference type="Rhea" id="RHEA:76235"/>
        <dbReference type="Rhea" id="RHEA-COMP:10468"/>
        <dbReference type="Rhea" id="RHEA-COMP:18655"/>
        <dbReference type="ChEBI" id="CHEBI:30616"/>
        <dbReference type="ChEBI" id="CHEBI:33019"/>
        <dbReference type="ChEBI" id="CHEBI:37563"/>
        <dbReference type="ChEBI" id="CHEBI:83071"/>
        <dbReference type="ChEBI" id="CHEBI:195187"/>
    </reaction>
</comment>
<keyword evidence="10 11" id="KW-0694">RNA-binding</keyword>
<feature type="binding site" evidence="11">
    <location>
        <position position="160"/>
    </location>
    <ligand>
        <name>CTP</name>
        <dbReference type="ChEBI" id="CHEBI:37563"/>
    </ligand>
</feature>
<keyword evidence="9 11" id="KW-0460">Magnesium</keyword>
<dbReference type="GO" id="GO:0000287">
    <property type="term" value="F:magnesium ion binding"/>
    <property type="evidence" value="ECO:0007669"/>
    <property type="project" value="UniProtKB-UniRule"/>
</dbReference>
<dbReference type="Pfam" id="PF01743">
    <property type="entry name" value="PolyA_pol"/>
    <property type="match status" value="1"/>
</dbReference>
<feature type="binding site" evidence="11">
    <location>
        <position position="163"/>
    </location>
    <ligand>
        <name>CTP</name>
        <dbReference type="ChEBI" id="CHEBI:37563"/>
    </ligand>
</feature>
<feature type="binding site" evidence="11">
    <location>
        <position position="163"/>
    </location>
    <ligand>
        <name>ATP</name>
        <dbReference type="ChEBI" id="CHEBI:30616"/>
    </ligand>
</feature>
<evidence type="ECO:0000313" key="15">
    <source>
        <dbReference type="EMBL" id="KYD22770.1"/>
    </source>
</evidence>
<dbReference type="GO" id="GO:0005524">
    <property type="term" value="F:ATP binding"/>
    <property type="evidence" value="ECO:0007669"/>
    <property type="project" value="UniProtKB-UniRule"/>
</dbReference>
<gene>
    <name evidence="11" type="primary">cca</name>
    <name evidence="15" type="ORF">B4135_0271</name>
</gene>
<dbReference type="CDD" id="cd05398">
    <property type="entry name" value="NT_ClassII-CCAase"/>
    <property type="match status" value="1"/>
</dbReference>
<dbReference type="HAMAP" id="MF_01263">
    <property type="entry name" value="CCA_bact_type3"/>
    <property type="match status" value="1"/>
</dbReference>
<evidence type="ECO:0000256" key="6">
    <source>
        <dbReference type="ARBA" id="ARBA00022741"/>
    </source>
</evidence>
<evidence type="ECO:0000259" key="14">
    <source>
        <dbReference type="Pfam" id="PF13735"/>
    </source>
</evidence>
<comment type="function">
    <text evidence="11">Catalyzes the addition and repair of the essential 3'-terminal CCA sequence in tRNAs without using a nucleic acid template. Adds these three nucleotides in the order of C, C, and A to the tRNA nucleotide-73, using CTP and ATP as substrates and producing inorganic pyrophosphate. tRNA 3'-terminal CCA addition is required both for tRNA processing and repair. Also involved in tRNA surveillance by mediating tandem CCA addition to generate a CCACCA at the 3' terminus of unstable tRNAs. While stable tRNAs receive only 3'-terminal CCA, unstable tRNAs are marked with CCACCA and rapidly degraded.</text>
</comment>
<name>A0A150MDW9_9BACI</name>
<dbReference type="GO" id="GO:0001680">
    <property type="term" value="P:tRNA 3'-terminal CCA addition"/>
    <property type="evidence" value="ECO:0007669"/>
    <property type="project" value="UniProtKB-UniRule"/>
</dbReference>
<comment type="caution">
    <text evidence="15">The sequence shown here is derived from an EMBL/GenBank/DDBJ whole genome shotgun (WGS) entry which is preliminary data.</text>
</comment>
<evidence type="ECO:0000313" key="16">
    <source>
        <dbReference type="Proteomes" id="UP000075683"/>
    </source>
</evidence>
<feature type="binding site" evidence="11">
    <location>
        <position position="157"/>
    </location>
    <ligand>
        <name>ATP</name>
        <dbReference type="ChEBI" id="CHEBI:30616"/>
    </ligand>
</feature>
<accession>A0A150MDW9</accession>
<feature type="domain" description="tRNA nucleotidyltransferase/poly(A) polymerase RNA and SrmB- binding" evidence="13">
    <location>
        <begin position="169"/>
        <end position="228"/>
    </location>
</feature>
<feature type="binding site" evidence="11">
    <location>
        <position position="40"/>
    </location>
    <ligand>
        <name>Mg(2+)</name>
        <dbReference type="ChEBI" id="CHEBI:18420"/>
    </ligand>
</feature>
<dbReference type="InterPro" id="IPR032828">
    <property type="entry name" value="PolyA_RNA-bd"/>
</dbReference>
<comment type="similarity">
    <text evidence="11">Belongs to the tRNA nucleotidyltransferase/poly(A) polymerase family. Bacterial CCA-adding enzyme type 3 subfamily.</text>
</comment>
<dbReference type="GO" id="GO:0000049">
    <property type="term" value="F:tRNA binding"/>
    <property type="evidence" value="ECO:0007669"/>
    <property type="project" value="UniProtKB-UniRule"/>
</dbReference>
<organism evidence="15 16">
    <name type="scientific">Caldibacillus debilis</name>
    <dbReference type="NCBI Taxonomy" id="301148"/>
    <lineage>
        <taxon>Bacteria</taxon>
        <taxon>Bacillati</taxon>
        <taxon>Bacillota</taxon>
        <taxon>Bacilli</taxon>
        <taxon>Bacillales</taxon>
        <taxon>Bacillaceae</taxon>
        <taxon>Caldibacillus</taxon>
    </lineage>
</organism>
<keyword evidence="2 11" id="KW-0808">Transferase</keyword>
<feature type="binding site" evidence="11">
    <location>
        <position position="27"/>
    </location>
    <ligand>
        <name>CTP</name>
        <dbReference type="ChEBI" id="CHEBI:37563"/>
    </ligand>
</feature>
<dbReference type="PATRIC" id="fig|301148.3.peg.4134"/>
<keyword evidence="6 11" id="KW-0547">Nucleotide-binding</keyword>
<evidence type="ECO:0000256" key="8">
    <source>
        <dbReference type="ARBA" id="ARBA00022840"/>
    </source>
</evidence>
<dbReference type="RefSeq" id="WP_061567903.1">
    <property type="nucleotide sequence ID" value="NZ_JBAIZG010000067.1"/>
</dbReference>
<dbReference type="GO" id="GO:0004810">
    <property type="term" value="F:CCA tRNA nucleotidyltransferase activity"/>
    <property type="evidence" value="ECO:0007669"/>
    <property type="project" value="UniProtKB-UniRule"/>
</dbReference>
<dbReference type="InterPro" id="IPR023068">
    <property type="entry name" value="CCA-adding_enz_firmicutes"/>
</dbReference>
<evidence type="ECO:0000256" key="11">
    <source>
        <dbReference type="HAMAP-Rule" id="MF_01263"/>
    </source>
</evidence>
<sequence length="394" mass="45477">MKPPFKKAARVIEKIEQAGFEAYFVGGSVRDLLLGKEINDVDIATSATPEEVKRIFPRTVDVGIEHGTVLVLEGGESYEITTFRTEGEYVDFRRPKEVSFVRSLTEDLKRRDFTINAIAMTKEGEFVDPFGGKEDLEKGILRTVGKPEERFSEDALRMLRAARFVSQLGFAVEENTYRALKESAPLLKHIAVERKLAEFTKIMTGDHVKKACEVLVSRDLYRYLPNMEAFPGQLLKAAEILRPGALDETEVWALLFLVIRKENCPRFLKEWRLPTKKIKEIYRIYDAFHDRLSKEWDLYGVYTYGLETSLSAEKIHSLWNGEELDKQLARVRELYEKLPIKSRKELQVNGNDLLLWKNKGGGKWVEEDLRRIEKAVISGEVENDKRSIKEWLMP</sequence>
<proteinExistence type="inferred from homology"/>